<dbReference type="Pfam" id="PF01161">
    <property type="entry name" value="PBP"/>
    <property type="match status" value="1"/>
</dbReference>
<dbReference type="RefSeq" id="WP_174513815.1">
    <property type="nucleotide sequence ID" value="NZ_CABFMQ020000131.1"/>
</dbReference>
<dbReference type="InterPro" id="IPR008914">
    <property type="entry name" value="PEBP"/>
</dbReference>
<dbReference type="PANTHER" id="PTHR30289">
    <property type="entry name" value="UNCHARACTERIZED PROTEIN YBCL-RELATED"/>
    <property type="match status" value="1"/>
</dbReference>
<reference evidence="1 2" key="1">
    <citation type="submission" date="2019-05" db="EMBL/GenBank/DDBJ databases">
        <authorList>
            <person name="Farhan Ul Haque M."/>
        </authorList>
    </citation>
    <scope>NUCLEOTIDE SEQUENCE [LARGE SCALE GENOMIC DNA]</scope>
    <source>
        <strain evidence="1">2</strain>
    </source>
</reference>
<accession>A0A8B6MAV8</accession>
<name>A0A8B6MAV8_METTU</name>
<dbReference type="AlphaFoldDB" id="A0A8B6MAV8"/>
<dbReference type="Gene3D" id="3.90.280.10">
    <property type="entry name" value="PEBP-like"/>
    <property type="match status" value="1"/>
</dbReference>
<keyword evidence="2" id="KW-1185">Reference proteome</keyword>
<proteinExistence type="predicted"/>
<gene>
    <name evidence="1" type="ORF">MPC4_70055</name>
</gene>
<dbReference type="InterPro" id="IPR036610">
    <property type="entry name" value="PEBP-like_sf"/>
</dbReference>
<organism evidence="1 2">
    <name type="scientific">Methylocella tundrae</name>
    <dbReference type="NCBI Taxonomy" id="227605"/>
    <lineage>
        <taxon>Bacteria</taxon>
        <taxon>Pseudomonadati</taxon>
        <taxon>Pseudomonadota</taxon>
        <taxon>Alphaproteobacteria</taxon>
        <taxon>Hyphomicrobiales</taxon>
        <taxon>Beijerinckiaceae</taxon>
        <taxon>Methylocella</taxon>
    </lineage>
</organism>
<evidence type="ECO:0000313" key="2">
    <source>
        <dbReference type="Proteomes" id="UP000485880"/>
    </source>
</evidence>
<evidence type="ECO:0000313" key="1">
    <source>
        <dbReference type="EMBL" id="VTZ52167.1"/>
    </source>
</evidence>
<dbReference type="CDD" id="cd00865">
    <property type="entry name" value="PEBP_bact_arch"/>
    <property type="match status" value="1"/>
</dbReference>
<dbReference type="Proteomes" id="UP000485880">
    <property type="component" value="Unassembled WGS sequence"/>
</dbReference>
<dbReference type="PANTHER" id="PTHR30289:SF1">
    <property type="entry name" value="PEBP (PHOSPHATIDYLETHANOLAMINE-BINDING PROTEIN) FAMILY PROTEIN"/>
    <property type="match status" value="1"/>
</dbReference>
<dbReference type="EMBL" id="CABFMQ020000131">
    <property type="protein sequence ID" value="VTZ52167.1"/>
    <property type="molecule type" value="Genomic_DNA"/>
</dbReference>
<dbReference type="SUPFAM" id="SSF49777">
    <property type="entry name" value="PEBP-like"/>
    <property type="match status" value="1"/>
</dbReference>
<sequence>MLGKLPSSIGHALKNVRPGLEKLIYADAALDAPEIIRVESVAFDDNEAIPPLFSADGEGESPPLRWRGVPDGAAGIVLVVEDADSPTPAPFIHALAIKTPASDDDLIPGALTRKSAAATEGLLLGRNSLMQASWTPPDPPPGHGPHRYVFEIYAIDHIPELNEPPGKKEILKILRGHTLAKGCMIGIYERNA</sequence>
<comment type="caution">
    <text evidence="1">The sequence shown here is derived from an EMBL/GenBank/DDBJ whole genome shotgun (WGS) entry which is preliminary data.</text>
</comment>
<dbReference type="InterPro" id="IPR005247">
    <property type="entry name" value="YbhB_YbcL/LppC-like"/>
</dbReference>
<dbReference type="NCBIfam" id="TIGR00481">
    <property type="entry name" value="YbhB/YbcL family Raf kinase inhibitor-like protein"/>
    <property type="match status" value="1"/>
</dbReference>
<protein>
    <submittedName>
        <fullName evidence="1">YbhB/YbcL family Raf kinase inhibitor-like protein</fullName>
    </submittedName>
</protein>